<dbReference type="Proteomes" id="UP000192772">
    <property type="component" value="Unassembled WGS sequence"/>
</dbReference>
<evidence type="ECO:0000259" key="1">
    <source>
        <dbReference type="Pfam" id="PF13173"/>
    </source>
</evidence>
<protein>
    <submittedName>
        <fullName evidence="3">AAA family ATPase</fullName>
    </submittedName>
</protein>
<dbReference type="Pfam" id="PF13173">
    <property type="entry name" value="AAA_14"/>
    <property type="match status" value="1"/>
</dbReference>
<comment type="caution">
    <text evidence="3">The sequence shown here is derived from an EMBL/GenBank/DDBJ whole genome shotgun (WGS) entry which is preliminary data.</text>
</comment>
<sequence>MAYVVRTVDKELDELLTLAPAIAIDGPKGVGKTATAQRRAAATWLLDDPTQRALLEADPTFATAPPGTLLIDEWQRLPEVWDTVRRSVDRAASPGRFLLTGSATPVADVDTHSGAGRILSLRMRPMTFYERGIEQPTVSLGALIAGDDHRVTGATKVTSADYFEAIESSGFPGIFRQHPRLRRGLLDAYLQRVIDRDLPDQGFSIRRPETFRRWLAAYAAASSTTTSYSRILDATTAGDGSQPAKTTTIAYRDHLSQLWLLDPVPGWSPSRNPLSRLQQAPKHQLADTGLAARILNLSARTLATPSGSHMAGPLFESLATMTVRVASQAAEGRVGHLRTRNGDHEVDLIVEGPDGQVLGIEVKLAASVTDADVRHLQWLRAQLPHDTVDLLVITTGTHAYRRRDGVAVVPLALLGA</sequence>
<evidence type="ECO:0000313" key="4">
    <source>
        <dbReference type="Proteomes" id="UP000192772"/>
    </source>
</evidence>
<reference evidence="3 4" key="1">
    <citation type="submission" date="2017-02" db="EMBL/GenBank/DDBJ databases">
        <title>The new phylogeny of genus Mycobacterium.</title>
        <authorList>
            <person name="Tortoli E."/>
            <person name="Trovato A."/>
            <person name="Cirillo D.M."/>
        </authorList>
    </citation>
    <scope>NUCLEOTIDE SEQUENCE [LARGE SCALE GENOMIC DNA]</scope>
    <source>
        <strain evidence="3 4">FI-09383</strain>
    </source>
</reference>
<dbReference type="STRING" id="81858.BST23_00260"/>
<dbReference type="EMBL" id="MVHP01000001">
    <property type="protein sequence ID" value="ORA69140.1"/>
    <property type="molecule type" value="Genomic_DNA"/>
</dbReference>
<name>A0A1X0DBI9_9MYCO</name>
<proteinExistence type="predicted"/>
<organism evidence="3 4">
    <name type="scientific">Mycolicibacterium elephantis</name>
    <dbReference type="NCBI Taxonomy" id="81858"/>
    <lineage>
        <taxon>Bacteria</taxon>
        <taxon>Bacillati</taxon>
        <taxon>Actinomycetota</taxon>
        <taxon>Actinomycetes</taxon>
        <taxon>Mycobacteriales</taxon>
        <taxon>Mycobacteriaceae</taxon>
        <taxon>Mycolicibacterium</taxon>
    </lineage>
</organism>
<dbReference type="InterPro" id="IPR041682">
    <property type="entry name" value="AAA_14"/>
</dbReference>
<accession>A0A1X0DBI9</accession>
<dbReference type="InterPro" id="IPR027417">
    <property type="entry name" value="P-loop_NTPase"/>
</dbReference>
<dbReference type="SUPFAM" id="SSF52540">
    <property type="entry name" value="P-loop containing nucleoside triphosphate hydrolases"/>
    <property type="match status" value="1"/>
</dbReference>
<dbReference type="PANTHER" id="PTHR43566">
    <property type="entry name" value="CONSERVED PROTEIN"/>
    <property type="match status" value="1"/>
</dbReference>
<dbReference type="AlphaFoldDB" id="A0A1X0DBI9"/>
<feature type="domain" description="AAA" evidence="1">
    <location>
        <begin position="20"/>
        <end position="130"/>
    </location>
</feature>
<feature type="domain" description="DUF4143" evidence="2">
    <location>
        <begin position="196"/>
        <end position="364"/>
    </location>
</feature>
<gene>
    <name evidence="3" type="ORF">BST23_00260</name>
</gene>
<evidence type="ECO:0000313" key="3">
    <source>
        <dbReference type="EMBL" id="ORA69140.1"/>
    </source>
</evidence>
<evidence type="ECO:0000259" key="2">
    <source>
        <dbReference type="Pfam" id="PF13635"/>
    </source>
</evidence>
<dbReference type="RefSeq" id="WP_083042203.1">
    <property type="nucleotide sequence ID" value="NZ_MVHP01000001.1"/>
</dbReference>
<dbReference type="Pfam" id="PF13635">
    <property type="entry name" value="DUF4143"/>
    <property type="match status" value="1"/>
</dbReference>
<dbReference type="InterPro" id="IPR025420">
    <property type="entry name" value="DUF4143"/>
</dbReference>
<dbReference type="OrthoDB" id="128089at2"/>
<dbReference type="PANTHER" id="PTHR43566:SF2">
    <property type="entry name" value="DUF4143 DOMAIN-CONTAINING PROTEIN"/>
    <property type="match status" value="1"/>
</dbReference>